<sequence length="163" mass="18229">MCFNTFALVIYHSLHPKEAKVPLGAEFAMLPYILLFNYKGKERFSYFLDEGRYMLTMDSCLITYPALSFTDTDVNAIVAQLAIPAASERKVWKGGEGVLLLPTHKCVSVLSLLDEVPKLLPSVPVSGKFLATTLRVQVDFGELALLMQIPRADWLYEAQGVNR</sequence>
<dbReference type="Proteomes" id="UP000800038">
    <property type="component" value="Unassembled WGS sequence"/>
</dbReference>
<dbReference type="OrthoDB" id="414463at2759"/>
<keyword evidence="2" id="KW-1185">Reference proteome</keyword>
<organism evidence="1 2">
    <name type="scientific">Clathrospora elynae</name>
    <dbReference type="NCBI Taxonomy" id="706981"/>
    <lineage>
        <taxon>Eukaryota</taxon>
        <taxon>Fungi</taxon>
        <taxon>Dikarya</taxon>
        <taxon>Ascomycota</taxon>
        <taxon>Pezizomycotina</taxon>
        <taxon>Dothideomycetes</taxon>
        <taxon>Pleosporomycetidae</taxon>
        <taxon>Pleosporales</taxon>
        <taxon>Diademaceae</taxon>
        <taxon>Clathrospora</taxon>
    </lineage>
</organism>
<dbReference type="EMBL" id="ML976032">
    <property type="protein sequence ID" value="KAF1942684.1"/>
    <property type="molecule type" value="Genomic_DNA"/>
</dbReference>
<reference evidence="1" key="1">
    <citation type="journal article" date="2020" name="Stud. Mycol.">
        <title>101 Dothideomycetes genomes: a test case for predicting lifestyles and emergence of pathogens.</title>
        <authorList>
            <person name="Haridas S."/>
            <person name="Albert R."/>
            <person name="Binder M."/>
            <person name="Bloem J."/>
            <person name="Labutti K."/>
            <person name="Salamov A."/>
            <person name="Andreopoulos B."/>
            <person name="Baker S."/>
            <person name="Barry K."/>
            <person name="Bills G."/>
            <person name="Bluhm B."/>
            <person name="Cannon C."/>
            <person name="Castanera R."/>
            <person name="Culley D."/>
            <person name="Daum C."/>
            <person name="Ezra D."/>
            <person name="Gonzalez J."/>
            <person name="Henrissat B."/>
            <person name="Kuo A."/>
            <person name="Liang C."/>
            <person name="Lipzen A."/>
            <person name="Lutzoni F."/>
            <person name="Magnuson J."/>
            <person name="Mondo S."/>
            <person name="Nolan M."/>
            <person name="Ohm R."/>
            <person name="Pangilinan J."/>
            <person name="Park H.-J."/>
            <person name="Ramirez L."/>
            <person name="Alfaro M."/>
            <person name="Sun H."/>
            <person name="Tritt A."/>
            <person name="Yoshinaga Y."/>
            <person name="Zwiers L.-H."/>
            <person name="Turgeon B."/>
            <person name="Goodwin S."/>
            <person name="Spatafora J."/>
            <person name="Crous P."/>
            <person name="Grigoriev I."/>
        </authorList>
    </citation>
    <scope>NUCLEOTIDE SEQUENCE</scope>
    <source>
        <strain evidence="1">CBS 161.51</strain>
    </source>
</reference>
<protein>
    <submittedName>
        <fullName evidence="1">Uncharacterized protein</fullName>
    </submittedName>
</protein>
<evidence type="ECO:0000313" key="1">
    <source>
        <dbReference type="EMBL" id="KAF1942684.1"/>
    </source>
</evidence>
<dbReference type="AlphaFoldDB" id="A0A6A5SSI1"/>
<evidence type="ECO:0000313" key="2">
    <source>
        <dbReference type="Proteomes" id="UP000800038"/>
    </source>
</evidence>
<gene>
    <name evidence="1" type="ORF">EJ02DRAFT_159660</name>
</gene>
<name>A0A6A5SSI1_9PLEO</name>
<proteinExistence type="predicted"/>
<accession>A0A6A5SSI1</accession>